<accession>A0AAE0C322</accession>
<dbReference type="AlphaFoldDB" id="A0AAE0C322"/>
<feature type="region of interest" description="Disordered" evidence="1">
    <location>
        <begin position="988"/>
        <end position="1008"/>
    </location>
</feature>
<dbReference type="Proteomes" id="UP001190700">
    <property type="component" value="Unassembled WGS sequence"/>
</dbReference>
<reference evidence="2 3" key="1">
    <citation type="journal article" date="2015" name="Genome Biol. Evol.">
        <title>Comparative Genomics of a Bacterivorous Green Alga Reveals Evolutionary Causalities and Consequences of Phago-Mixotrophic Mode of Nutrition.</title>
        <authorList>
            <person name="Burns J.A."/>
            <person name="Paasch A."/>
            <person name="Narechania A."/>
            <person name="Kim E."/>
        </authorList>
    </citation>
    <scope>NUCLEOTIDE SEQUENCE [LARGE SCALE GENOMIC DNA]</scope>
    <source>
        <strain evidence="2 3">PLY_AMNH</strain>
    </source>
</reference>
<name>A0AAE0C322_9CHLO</name>
<evidence type="ECO:0000313" key="2">
    <source>
        <dbReference type="EMBL" id="KAK3247502.1"/>
    </source>
</evidence>
<feature type="compositionally biased region" description="Basic residues" evidence="1">
    <location>
        <begin position="438"/>
        <end position="447"/>
    </location>
</feature>
<gene>
    <name evidence="2" type="ORF">CYMTET_42999</name>
</gene>
<proteinExistence type="predicted"/>
<dbReference type="EMBL" id="LGRX02028910">
    <property type="protein sequence ID" value="KAK3247502.1"/>
    <property type="molecule type" value="Genomic_DNA"/>
</dbReference>
<evidence type="ECO:0000256" key="1">
    <source>
        <dbReference type="SAM" id="MobiDB-lite"/>
    </source>
</evidence>
<sequence length="1104" mass="119472">MEFEREIGRAGYCHPLAGQYEQKERELDELRGSVLMEKADYPTFGGETLAHYVRPTYEEPGDEAVHGKVRDLYKQSHHNEFQPRHTRIEEPVYSRYNIDSAEDQVEAALSTTIAWERAAQAATRSALLHTQEQQLQEKALREAGGRSGVNQHPHVEPWGLEHFRRDGSESTLYSTSTHDKRSLAVRMRPMELINAELRIAKGDGRPVRLAKGEKDVPFWITLPPHGGDLQSAKKACGAMVGLVEGDDLTAGASGKYVRRHTQLRLWVLDALAEPRLPTIPGLNEFAYQEITNDDEWDAALDRAYRGNAIIRAFDMCVARVSSPDEEVRRTGAHIWWELSVMPEHHPHFNGEVARTLLASILKASASVAAMAGATLWNVLSHPQGLKLMLTQEAEKYVLNRLVQEVGQWEDLEGYALQDEMFNAERAAGAGALLKRLPKGHKHGHGHSHACCSGGKDSARRTSDGPMDRCLVATVCAACLGWLLKGPKGRQSLLDWAGGACAPSVPLLGLPHLPQTEGVQSSAQLAWALTRAMLVALHNPGTVVGIGQRSRNWPGGELPNVARLTAEALVMLLTNSVEIRQAYAQTVDVAQVVRNMLHSVNRGQSLVCAASPAHKGVHEGGYHSSGDAAAVRSAAGAMLQLYMMDDKVCGAVLHSKLLGHLLQEVSEAARHCLRHASMESAPVAAVAATAAGHCAAAMRSVLRGAFRLGEHKGVLDRHLPLYRTTHCTGSPALRVALAGQPGSAAAAGELIAGLSHLLSNENDRTWAFMEASDAPNLMARMLLEVPCAKASEAATVALSQMLHRRLVTLYDSASRNFAGHGRIADGWDGAPLPPKSRPNSAHSAAGKLNAAQILGESDSQPELLYMPSKRPGSAHPLSIPAPPPPGILQDLADRVADPPPELDEPRMQLIFAAMMRAAVPRDTPGWPNPTTRLREAAAAGMACIAFLSTRPVSAAATGPRSGSVGDQSRWDNTEMKLLSRFISSCTVQERPVTRPGSADTGWTPVPQAATGGRDPGVYLAAIVRRLAGWQQNRATLLPLVDPLVMLAMKSIPMLSKVGSPTPMQMRTAELTIGALWRIWMEPTGMAVACSRIKLAARRERKGGTE</sequence>
<feature type="non-terminal residue" evidence="2">
    <location>
        <position position="1104"/>
    </location>
</feature>
<evidence type="ECO:0000313" key="3">
    <source>
        <dbReference type="Proteomes" id="UP001190700"/>
    </source>
</evidence>
<feature type="region of interest" description="Disordered" evidence="1">
    <location>
        <begin position="438"/>
        <end position="457"/>
    </location>
</feature>
<dbReference type="SUPFAM" id="SSF48371">
    <property type="entry name" value="ARM repeat"/>
    <property type="match status" value="1"/>
</dbReference>
<keyword evidence="3" id="KW-1185">Reference proteome</keyword>
<protein>
    <submittedName>
        <fullName evidence="2">Uncharacterized protein</fullName>
    </submittedName>
</protein>
<dbReference type="InterPro" id="IPR016024">
    <property type="entry name" value="ARM-type_fold"/>
</dbReference>
<comment type="caution">
    <text evidence="2">The sequence shown here is derived from an EMBL/GenBank/DDBJ whole genome shotgun (WGS) entry which is preliminary data.</text>
</comment>
<organism evidence="2 3">
    <name type="scientific">Cymbomonas tetramitiformis</name>
    <dbReference type="NCBI Taxonomy" id="36881"/>
    <lineage>
        <taxon>Eukaryota</taxon>
        <taxon>Viridiplantae</taxon>
        <taxon>Chlorophyta</taxon>
        <taxon>Pyramimonadophyceae</taxon>
        <taxon>Pyramimonadales</taxon>
        <taxon>Pyramimonadaceae</taxon>
        <taxon>Cymbomonas</taxon>
    </lineage>
</organism>